<dbReference type="Proteomes" id="UP000652761">
    <property type="component" value="Unassembled WGS sequence"/>
</dbReference>
<dbReference type="PROSITE" id="PS50011">
    <property type="entry name" value="PROTEIN_KINASE_DOM"/>
    <property type="match status" value="1"/>
</dbReference>
<dbReference type="Gene3D" id="3.30.200.20">
    <property type="entry name" value="Phosphorylase Kinase, domain 1"/>
    <property type="match status" value="1"/>
</dbReference>
<proteinExistence type="predicted"/>
<keyword evidence="1 3" id="KW-0547">Nucleotide-binding</keyword>
<feature type="transmembrane region" description="Helical" evidence="4">
    <location>
        <begin position="306"/>
        <end position="329"/>
    </location>
</feature>
<dbReference type="PANTHER" id="PTHR47989:SF36">
    <property type="entry name" value="PROTEIN KINASE DOMAIN-CONTAINING PROTEIN"/>
    <property type="match status" value="1"/>
</dbReference>
<keyword evidence="7" id="KW-1185">Reference proteome</keyword>
<dbReference type="GO" id="GO:0004672">
    <property type="term" value="F:protein kinase activity"/>
    <property type="evidence" value="ECO:0007669"/>
    <property type="project" value="InterPro"/>
</dbReference>
<dbReference type="EMBL" id="NMUH01001180">
    <property type="protein sequence ID" value="MQL89823.1"/>
    <property type="molecule type" value="Genomic_DNA"/>
</dbReference>
<dbReference type="SUPFAM" id="SSF56112">
    <property type="entry name" value="Protein kinase-like (PK-like)"/>
    <property type="match status" value="1"/>
</dbReference>
<dbReference type="FunFam" id="3.30.200.20:FF:000420">
    <property type="entry name" value="Putative receptor-like protein kinase"/>
    <property type="match status" value="1"/>
</dbReference>
<dbReference type="PROSITE" id="PS00107">
    <property type="entry name" value="PROTEIN_KINASE_ATP"/>
    <property type="match status" value="1"/>
</dbReference>
<evidence type="ECO:0000313" key="6">
    <source>
        <dbReference type="EMBL" id="MQL89823.1"/>
    </source>
</evidence>
<feature type="transmembrane region" description="Helical" evidence="4">
    <location>
        <begin position="12"/>
        <end position="37"/>
    </location>
</feature>
<organism evidence="6 7">
    <name type="scientific">Colocasia esculenta</name>
    <name type="common">Wild taro</name>
    <name type="synonym">Arum esculentum</name>
    <dbReference type="NCBI Taxonomy" id="4460"/>
    <lineage>
        <taxon>Eukaryota</taxon>
        <taxon>Viridiplantae</taxon>
        <taxon>Streptophyta</taxon>
        <taxon>Embryophyta</taxon>
        <taxon>Tracheophyta</taxon>
        <taxon>Spermatophyta</taxon>
        <taxon>Magnoliopsida</taxon>
        <taxon>Liliopsida</taxon>
        <taxon>Araceae</taxon>
        <taxon>Aroideae</taxon>
        <taxon>Colocasieae</taxon>
        <taxon>Colocasia</taxon>
    </lineage>
</organism>
<keyword evidence="4" id="KW-1133">Transmembrane helix</keyword>
<dbReference type="Gene3D" id="1.10.510.10">
    <property type="entry name" value="Transferase(Phosphotransferase) domain 1"/>
    <property type="match status" value="1"/>
</dbReference>
<evidence type="ECO:0000256" key="4">
    <source>
        <dbReference type="SAM" id="Phobius"/>
    </source>
</evidence>
<feature type="non-terminal residue" evidence="6">
    <location>
        <position position="1"/>
    </location>
</feature>
<dbReference type="GO" id="GO:0005524">
    <property type="term" value="F:ATP binding"/>
    <property type="evidence" value="ECO:0007669"/>
    <property type="project" value="UniProtKB-UniRule"/>
</dbReference>
<evidence type="ECO:0000256" key="2">
    <source>
        <dbReference type="ARBA" id="ARBA00022840"/>
    </source>
</evidence>
<dbReference type="FunFam" id="1.10.510.10:FF:000381">
    <property type="entry name" value="Putative receptor-like protein kinase"/>
    <property type="match status" value="1"/>
</dbReference>
<feature type="binding site" evidence="3">
    <location>
        <position position="408"/>
    </location>
    <ligand>
        <name>ATP</name>
        <dbReference type="ChEBI" id="CHEBI:30616"/>
    </ligand>
</feature>
<evidence type="ECO:0000259" key="5">
    <source>
        <dbReference type="PROSITE" id="PS50011"/>
    </source>
</evidence>
<dbReference type="Pfam" id="PF19160">
    <property type="entry name" value="SPARK"/>
    <property type="match status" value="1"/>
</dbReference>
<dbReference type="OrthoDB" id="543156at2759"/>
<comment type="caution">
    <text evidence="6">The sequence shown here is derived from an EMBL/GenBank/DDBJ whole genome shotgun (WGS) entry which is preliminary data.</text>
</comment>
<feature type="transmembrane region" description="Helical" evidence="4">
    <location>
        <begin position="57"/>
        <end position="77"/>
    </location>
</feature>
<dbReference type="InterPro" id="IPR011009">
    <property type="entry name" value="Kinase-like_dom_sf"/>
</dbReference>
<dbReference type="CDD" id="cd14066">
    <property type="entry name" value="STKc_IRAK"/>
    <property type="match status" value="1"/>
</dbReference>
<dbReference type="InterPro" id="IPR043891">
    <property type="entry name" value="SPARK"/>
</dbReference>
<dbReference type="InterPro" id="IPR000719">
    <property type="entry name" value="Prot_kinase_dom"/>
</dbReference>
<dbReference type="Pfam" id="PF07714">
    <property type="entry name" value="PK_Tyr_Ser-Thr"/>
    <property type="match status" value="1"/>
</dbReference>
<evidence type="ECO:0000313" key="7">
    <source>
        <dbReference type="Proteomes" id="UP000652761"/>
    </source>
</evidence>
<protein>
    <recommendedName>
        <fullName evidence="5">Protein kinase domain-containing protein</fullName>
    </recommendedName>
</protein>
<evidence type="ECO:0000256" key="1">
    <source>
        <dbReference type="ARBA" id="ARBA00022741"/>
    </source>
</evidence>
<gene>
    <name evidence="6" type="ORF">Taro_022406</name>
</gene>
<keyword evidence="4" id="KW-0812">Transmembrane</keyword>
<dbReference type="PANTHER" id="PTHR47989">
    <property type="entry name" value="OS01G0750732 PROTEIN"/>
    <property type="match status" value="1"/>
</dbReference>
<dbReference type="AlphaFoldDB" id="A0A843VB83"/>
<dbReference type="InterPro" id="IPR001245">
    <property type="entry name" value="Ser-Thr/Tyr_kinase_cat_dom"/>
</dbReference>
<keyword evidence="4" id="KW-0472">Membrane</keyword>
<sequence length="726" mass="79626">GGKGRPHCCRQLLAAAASAAAARSVVGGAGVLAVLAFSSSSLATRGGCLAMRRSVSLGLLVWGVVALVGTLRAPVIAITSSDCPLDLGWSNFTLVASACSNQNERGKCCRYINAIVAVSVARYASLTGTLGVPDALIESCRHSISETLQMNDVPYNAMLFCGLGTKILVNFLCEGRTTVLEMLQSLNFTNVAKNCKVPLSLESDCRRCVNSAIVYIHHLIGAQDNVTLSTCRDATFVTLANQERSMSAGDIANCFFSVQGLIVHPGQSPQPPTPVASLSPPLAKSPSQHVAAVVVKKSHNPYHLTLIPAVCIGITGMAMLLLVILILLIRRKSRELKGSETPADSRWDAFPPLSIRRCREGPPPMFQRFNYWETKKATNNFRLVIGDGGFGTLYKAEFSNGLVVAVKKINNVSEQGKDDFCREMELLGRLHHRHLVALKGFCIEKHERFLMYEYMEKGSLHDHLHSSGRTPLSWQRRIQIAIDVANALEYLHVYCDPPLCHGDINSSNILLDENFTAKVADFGLTHISRRGLIGFRAENADIRGSPGYMDPEYVVTQELTEKSDVYSYGVLLLELVTGRHAVQDNKNLVEWFQQLMTTDSSLPEFVDPQIKDSYDLEQLRVIAGIIEWCNQSEGKARPSIKQVLMMLYERLDPVHHSFVRAIEDDNESNYVGEAINKGMASRGEMIFHSGDARYLQSSSSTSRSYCSRNFLLGSGSPQSPPGISSL</sequence>
<name>A0A843VB83_COLES</name>
<accession>A0A843VB83</accession>
<dbReference type="InterPro" id="IPR017441">
    <property type="entry name" value="Protein_kinase_ATP_BS"/>
</dbReference>
<reference evidence="6" key="1">
    <citation type="submission" date="2017-07" db="EMBL/GenBank/DDBJ databases">
        <title>Taro Niue Genome Assembly and Annotation.</title>
        <authorList>
            <person name="Atibalentja N."/>
            <person name="Keating K."/>
            <person name="Fields C.J."/>
        </authorList>
    </citation>
    <scope>NUCLEOTIDE SEQUENCE</scope>
    <source>
        <strain evidence="6">Niue_2</strain>
        <tissue evidence="6">Leaf</tissue>
    </source>
</reference>
<keyword evidence="2 3" id="KW-0067">ATP-binding</keyword>
<evidence type="ECO:0000256" key="3">
    <source>
        <dbReference type="PROSITE-ProRule" id="PRU10141"/>
    </source>
</evidence>
<feature type="domain" description="Protein kinase" evidence="5">
    <location>
        <begin position="379"/>
        <end position="659"/>
    </location>
</feature>